<name>I3XSI5_DESAM</name>
<evidence type="ECO:0000313" key="1">
    <source>
        <dbReference type="EMBL" id="AFL66909.1"/>
    </source>
</evidence>
<proteinExistence type="predicted"/>
<protein>
    <submittedName>
        <fullName evidence="1">Uncharacterized protein</fullName>
    </submittedName>
</protein>
<dbReference type="EMBL" id="CP003321">
    <property type="protein sequence ID" value="AFL66909.1"/>
    <property type="molecule type" value="Genomic_DNA"/>
</dbReference>
<dbReference type="HOGENOM" id="CLU_3194346_0_0_2"/>
<dbReference type="KEGG" id="dfd:Desfe_1029"/>
<accession>I3XSI5</accession>
<organism evidence="1 2">
    <name type="scientific">Desulfurococcus amylolyticus DSM 16532</name>
    <dbReference type="NCBI Taxonomy" id="768672"/>
    <lineage>
        <taxon>Archaea</taxon>
        <taxon>Thermoproteota</taxon>
        <taxon>Thermoprotei</taxon>
        <taxon>Desulfurococcales</taxon>
        <taxon>Desulfurococcaceae</taxon>
        <taxon>Desulfurococcus</taxon>
    </lineage>
</organism>
<gene>
    <name evidence="1" type="ORF">Desfe_1029</name>
</gene>
<dbReference type="AlphaFoldDB" id="I3XSI5"/>
<keyword evidence="2" id="KW-1185">Reference proteome</keyword>
<dbReference type="Proteomes" id="UP000006175">
    <property type="component" value="Chromosome"/>
</dbReference>
<sequence>MQTVDGLELAENAWKAVTNTQPIKASKTLSRSTKVTELSILYTAL</sequence>
<evidence type="ECO:0000313" key="2">
    <source>
        <dbReference type="Proteomes" id="UP000006175"/>
    </source>
</evidence>
<reference evidence="1 2" key="1">
    <citation type="journal article" date="2012" name="J. Bacteriol.">
        <title>Complete Genome Sequence of Desulfurococcus fermentans, a Hyperthermophilic Cellulolytic Crenarchaeon Isolated from a Freshwater Hot Spring in Kamchatka, Russia.</title>
        <authorList>
            <person name="Susanti D."/>
            <person name="Johnson E.F."/>
            <person name="Rodriguez J.R."/>
            <person name="Anderson I."/>
            <person name="Perevalova A.A."/>
            <person name="Kyrpides N."/>
            <person name="Lucas S."/>
            <person name="Han J."/>
            <person name="Lapidus A."/>
            <person name="Cheng J.F."/>
            <person name="Goodwin L."/>
            <person name="Pitluck S."/>
            <person name="Mavrommatis K."/>
            <person name="Peters L."/>
            <person name="Land M.L."/>
            <person name="Hauser L."/>
            <person name="Gopalan V."/>
            <person name="Chan P.P."/>
            <person name="Lowe T.M."/>
            <person name="Atomi H."/>
            <person name="Bonch-Osmolovskaya E.A."/>
            <person name="Woyke T."/>
            <person name="Mukhopadhyay B."/>
        </authorList>
    </citation>
    <scope>NUCLEOTIDE SEQUENCE [LARGE SCALE GENOMIC DNA]</scope>
    <source>
        <strain evidence="1 2">DSM 16532</strain>
    </source>
</reference>
<dbReference type="GeneID" id="43446479"/>
<dbReference type="RefSeq" id="WP_014767805.1">
    <property type="nucleotide sequence ID" value="NC_018001.1"/>
</dbReference>